<dbReference type="InterPro" id="IPR027525">
    <property type="entry name" value="eIF3i"/>
</dbReference>
<protein>
    <recommendedName>
        <fullName evidence="7">Eukaryotic translation initiation factor 3 subunit I</fullName>
        <shortName evidence="7">eIF3i</shortName>
    </recommendedName>
</protein>
<evidence type="ECO:0000256" key="5">
    <source>
        <dbReference type="ARBA" id="ARBA00022917"/>
    </source>
</evidence>
<dbReference type="SUPFAM" id="SSF50978">
    <property type="entry name" value="WD40 repeat-like"/>
    <property type="match status" value="1"/>
</dbReference>
<comment type="function">
    <text evidence="7">Component of the eukaryotic translation initiation factor 3 (eIF-3) complex, which is involved in protein synthesis of a specialized repertoire of mRNAs and, together with other initiation factors, stimulates binding of mRNA and methionyl-tRNAi to the 40S ribosome. The eIF-3 complex specifically targets and initiates translation of a subset of mRNAs involved in cell proliferation.</text>
</comment>
<dbReference type="SMART" id="SM00320">
    <property type="entry name" value="WD40"/>
    <property type="match status" value="6"/>
</dbReference>
<sequence>MKPLILQGHERSITQIKYNREGDLLFSASKDHKPNVWFSLNGERLGTFNGHNGVVWCIDVDWQSTRFMSGSGDRSLKLWDLEHGKEIGSIPSQASVRTCNFSFSGNQAAYSTDSSKTSACELYIIDVRNADSSMSRADPILRIPIPESKVTAMLWGPLDETVITGHENGSISQWDLKTGKLLNSVNDHTKVINDMQMSRDGTMFVTASKDMTAKLFDTDTLICLKCYKTERHVNSAAISPIKEHVALGGGQDAMEVTTTSSRQGMFETRFFHLVYEEEFGRVKGHFGPVNSLKFHPDGKSFATGGEDGFVRVQNFDYSYLDYAFE</sequence>
<keyword evidence="2 7" id="KW-0396">Initiation factor</keyword>
<evidence type="ECO:0000256" key="3">
    <source>
        <dbReference type="ARBA" id="ARBA00022574"/>
    </source>
</evidence>
<comment type="similarity">
    <text evidence="6">Belongs to the WD repeat STRAP family.</text>
</comment>
<feature type="repeat" description="WD" evidence="8">
    <location>
        <begin position="282"/>
        <end position="312"/>
    </location>
</feature>
<accession>A0A6M2DCE1</accession>
<keyword evidence="3 8" id="KW-0853">WD repeat</keyword>
<dbReference type="GO" id="GO:0003723">
    <property type="term" value="F:RNA binding"/>
    <property type="evidence" value="ECO:0007669"/>
    <property type="project" value="TreeGrafter"/>
</dbReference>
<dbReference type="PROSITE" id="PS50294">
    <property type="entry name" value="WD_REPEATS_REGION"/>
    <property type="match status" value="3"/>
</dbReference>
<keyword evidence="9" id="KW-0418">Kinase</keyword>
<dbReference type="GO" id="GO:0016282">
    <property type="term" value="C:eukaryotic 43S preinitiation complex"/>
    <property type="evidence" value="ECO:0007669"/>
    <property type="project" value="UniProtKB-UniRule"/>
</dbReference>
<dbReference type="InterPro" id="IPR015943">
    <property type="entry name" value="WD40/YVTN_repeat-like_dom_sf"/>
</dbReference>
<comment type="similarity">
    <text evidence="7">Belongs to the eIF-3 subunit I family.</text>
</comment>
<dbReference type="GO" id="GO:0033290">
    <property type="term" value="C:eukaryotic 48S preinitiation complex"/>
    <property type="evidence" value="ECO:0007669"/>
    <property type="project" value="UniProtKB-UniRule"/>
</dbReference>
<keyword evidence="4" id="KW-0677">Repeat</keyword>
<dbReference type="EMBL" id="GIIL01000277">
    <property type="protein sequence ID" value="NOV44003.1"/>
    <property type="molecule type" value="Transcribed_RNA"/>
</dbReference>
<dbReference type="GO" id="GO:0001732">
    <property type="term" value="P:formation of cytoplasmic translation initiation complex"/>
    <property type="evidence" value="ECO:0007669"/>
    <property type="project" value="UniProtKB-UniRule"/>
</dbReference>
<feature type="repeat" description="WD" evidence="8">
    <location>
        <begin position="143"/>
        <end position="184"/>
    </location>
</feature>
<evidence type="ECO:0000256" key="7">
    <source>
        <dbReference type="HAMAP-Rule" id="MF_03008"/>
    </source>
</evidence>
<comment type="subunit">
    <text evidence="7">Component of the eukaryotic translation initiation factor 3 (eIF-3) complex.</text>
</comment>
<evidence type="ECO:0000313" key="9">
    <source>
        <dbReference type="EMBL" id="NOV44003.1"/>
    </source>
</evidence>
<dbReference type="InterPro" id="IPR001680">
    <property type="entry name" value="WD40_rpt"/>
</dbReference>
<dbReference type="InterPro" id="IPR036322">
    <property type="entry name" value="WD40_repeat_dom_sf"/>
</dbReference>
<dbReference type="FunFam" id="2.130.10.10:FF:000127">
    <property type="entry name" value="Eukaryotic translation initiation factor 3 subunit I"/>
    <property type="match status" value="1"/>
</dbReference>
<dbReference type="GO" id="GO:0071541">
    <property type="term" value="C:eukaryotic translation initiation factor 3 complex, eIF3m"/>
    <property type="evidence" value="ECO:0007669"/>
    <property type="project" value="TreeGrafter"/>
</dbReference>
<evidence type="ECO:0000256" key="2">
    <source>
        <dbReference type="ARBA" id="ARBA00022540"/>
    </source>
</evidence>
<evidence type="ECO:0000256" key="8">
    <source>
        <dbReference type="PROSITE-ProRule" id="PRU00221"/>
    </source>
</evidence>
<name>A0A6M2DCE1_XENCH</name>
<dbReference type="GO" id="GO:0003743">
    <property type="term" value="F:translation initiation factor activity"/>
    <property type="evidence" value="ECO:0007669"/>
    <property type="project" value="UniProtKB-UniRule"/>
</dbReference>
<keyword evidence="9" id="KW-0675">Receptor</keyword>
<evidence type="ECO:0000256" key="6">
    <source>
        <dbReference type="ARBA" id="ARBA00038394"/>
    </source>
</evidence>
<feature type="repeat" description="WD" evidence="8">
    <location>
        <begin position="48"/>
        <end position="89"/>
    </location>
</feature>
<evidence type="ECO:0000256" key="1">
    <source>
        <dbReference type="ARBA" id="ARBA00022490"/>
    </source>
</evidence>
<feature type="repeat" description="WD" evidence="8">
    <location>
        <begin position="6"/>
        <end position="37"/>
    </location>
</feature>
<dbReference type="HAMAP" id="MF_03008">
    <property type="entry name" value="eIF3i"/>
    <property type="match status" value="1"/>
</dbReference>
<dbReference type="Pfam" id="PF24805">
    <property type="entry name" value="EIF3I"/>
    <property type="match status" value="1"/>
</dbReference>
<dbReference type="GO" id="GO:0016301">
    <property type="term" value="F:kinase activity"/>
    <property type="evidence" value="ECO:0007669"/>
    <property type="project" value="UniProtKB-KW"/>
</dbReference>
<dbReference type="Gene3D" id="2.130.10.10">
    <property type="entry name" value="YVTN repeat-like/Quinoprotein amine dehydrogenase"/>
    <property type="match status" value="1"/>
</dbReference>
<keyword evidence="9" id="KW-0808">Transferase</keyword>
<keyword evidence="5 7" id="KW-0648">Protein biosynthesis</keyword>
<reference evidence="9" key="1">
    <citation type="submission" date="2020-03" db="EMBL/GenBank/DDBJ databases">
        <title>Transcriptomic Profiling of the Digestive Tract of the Rat Flea, Xenopsylla cheopis, Following Blood Feeding and Infection with Yersinia pestis.</title>
        <authorList>
            <person name="Bland D.M."/>
            <person name="Martens C.A."/>
            <person name="Virtaneva K."/>
            <person name="Kanakabandi K."/>
            <person name="Long D."/>
            <person name="Rosenke R."/>
            <person name="Saturday G.A."/>
            <person name="Hoyt F.H."/>
            <person name="Bruno D.P."/>
            <person name="Ribeiro J.M.C."/>
            <person name="Hinnebusch J."/>
        </authorList>
    </citation>
    <scope>NUCLEOTIDE SEQUENCE</scope>
</reference>
<dbReference type="PROSITE" id="PS50082">
    <property type="entry name" value="WD_REPEATS_2"/>
    <property type="match status" value="5"/>
</dbReference>
<feature type="repeat" description="WD" evidence="8">
    <location>
        <begin position="185"/>
        <end position="220"/>
    </location>
</feature>
<proteinExistence type="inferred from homology"/>
<dbReference type="AlphaFoldDB" id="A0A6M2DCE1"/>
<keyword evidence="1 7" id="KW-0963">Cytoplasm</keyword>
<organism evidence="9">
    <name type="scientific">Xenopsylla cheopis</name>
    <name type="common">Oriental rat flea</name>
    <name type="synonym">Pulex cheopis</name>
    <dbReference type="NCBI Taxonomy" id="163159"/>
    <lineage>
        <taxon>Eukaryota</taxon>
        <taxon>Metazoa</taxon>
        <taxon>Ecdysozoa</taxon>
        <taxon>Arthropoda</taxon>
        <taxon>Hexapoda</taxon>
        <taxon>Insecta</taxon>
        <taxon>Pterygota</taxon>
        <taxon>Neoptera</taxon>
        <taxon>Endopterygota</taxon>
        <taxon>Siphonaptera</taxon>
        <taxon>Pulicidae</taxon>
        <taxon>Xenopsyllinae</taxon>
        <taxon>Xenopsylla</taxon>
    </lineage>
</organism>
<dbReference type="PANTHER" id="PTHR19877:SF1">
    <property type="entry name" value="EUKARYOTIC TRANSLATION INITIATION FACTOR 3 SUBUNIT I"/>
    <property type="match status" value="1"/>
</dbReference>
<comment type="subcellular location">
    <subcellularLocation>
        <location evidence="7">Cytoplasm</location>
    </subcellularLocation>
</comment>
<dbReference type="PANTHER" id="PTHR19877">
    <property type="entry name" value="EUKARYOTIC TRANSLATION INITIATION FACTOR 3 SUBUNIT I"/>
    <property type="match status" value="1"/>
</dbReference>
<evidence type="ECO:0000256" key="4">
    <source>
        <dbReference type="ARBA" id="ARBA00022737"/>
    </source>
</evidence>